<evidence type="ECO:0000313" key="4">
    <source>
        <dbReference type="Proteomes" id="UP001454036"/>
    </source>
</evidence>
<keyword evidence="2" id="KW-0732">Signal</keyword>
<protein>
    <submittedName>
        <fullName evidence="3">Uncharacterized protein</fullName>
    </submittedName>
</protein>
<keyword evidence="4" id="KW-1185">Reference proteome</keyword>
<feature type="signal peptide" evidence="2">
    <location>
        <begin position="1"/>
        <end position="23"/>
    </location>
</feature>
<accession>A0AAV3RSR3</accession>
<feature type="region of interest" description="Disordered" evidence="1">
    <location>
        <begin position="151"/>
        <end position="313"/>
    </location>
</feature>
<reference evidence="3 4" key="1">
    <citation type="submission" date="2024-01" db="EMBL/GenBank/DDBJ databases">
        <title>The complete chloroplast genome sequence of Lithospermum erythrorhizon: insights into the phylogenetic relationship among Boraginaceae species and the maternal lineages of purple gromwells.</title>
        <authorList>
            <person name="Okada T."/>
            <person name="Watanabe K."/>
        </authorList>
    </citation>
    <scope>NUCLEOTIDE SEQUENCE [LARGE SCALE GENOMIC DNA]</scope>
</reference>
<feature type="chain" id="PRO_5043595810" evidence="2">
    <location>
        <begin position="24"/>
        <end position="398"/>
    </location>
</feature>
<evidence type="ECO:0000256" key="2">
    <source>
        <dbReference type="SAM" id="SignalP"/>
    </source>
</evidence>
<feature type="compositionally biased region" description="Low complexity" evidence="1">
    <location>
        <begin position="246"/>
        <end position="257"/>
    </location>
</feature>
<evidence type="ECO:0000313" key="3">
    <source>
        <dbReference type="EMBL" id="GAA0184402.1"/>
    </source>
</evidence>
<dbReference type="EMBL" id="BAABME010011866">
    <property type="protein sequence ID" value="GAA0184402.1"/>
    <property type="molecule type" value="Genomic_DNA"/>
</dbReference>
<gene>
    <name evidence="3" type="ORF">LIER_31690</name>
</gene>
<name>A0AAV3RSR3_LITER</name>
<evidence type="ECO:0000256" key="1">
    <source>
        <dbReference type="SAM" id="MobiDB-lite"/>
    </source>
</evidence>
<dbReference type="AlphaFoldDB" id="A0AAV3RSR3"/>
<organism evidence="3 4">
    <name type="scientific">Lithospermum erythrorhizon</name>
    <name type="common">Purple gromwell</name>
    <name type="synonym">Lithospermum officinale var. erythrorhizon</name>
    <dbReference type="NCBI Taxonomy" id="34254"/>
    <lineage>
        <taxon>Eukaryota</taxon>
        <taxon>Viridiplantae</taxon>
        <taxon>Streptophyta</taxon>
        <taxon>Embryophyta</taxon>
        <taxon>Tracheophyta</taxon>
        <taxon>Spermatophyta</taxon>
        <taxon>Magnoliopsida</taxon>
        <taxon>eudicotyledons</taxon>
        <taxon>Gunneridae</taxon>
        <taxon>Pentapetalae</taxon>
        <taxon>asterids</taxon>
        <taxon>lamiids</taxon>
        <taxon>Boraginales</taxon>
        <taxon>Boraginaceae</taxon>
        <taxon>Boraginoideae</taxon>
        <taxon>Lithospermeae</taxon>
        <taxon>Lithospermum</taxon>
    </lineage>
</organism>
<dbReference type="Proteomes" id="UP001454036">
    <property type="component" value="Unassembled WGS sequence"/>
</dbReference>
<feature type="compositionally biased region" description="Basic and acidic residues" evidence="1">
    <location>
        <begin position="295"/>
        <end position="310"/>
    </location>
</feature>
<comment type="caution">
    <text evidence="3">The sequence shown here is derived from an EMBL/GenBank/DDBJ whole genome shotgun (WGS) entry which is preliminary data.</text>
</comment>
<proteinExistence type="predicted"/>
<sequence>MWISIVGFYSVCLLAGMTPTAEFLLNSFSQHTQKDDFFYFTVRTDMKGFCEAFSSKEDKPAMPLPLYTDCRVLKAAGLFPITDTDPGALEALRVSFIVPDRPPLPSPAVPNRSPLRPLVPEPVVVSISSEEDEAMSPLLKRPRPSFMEAVAQNPQEADSEPQGPGADAPPGLERNSSPSPPSSPRNQCQGQPSPAYPASVAAQGNASEQHFATIVLEPEDQGGVGLTTPHTPSSAPFPVPKSCLKGPSISPPGSSLPPRKRMGSSLASSRPSQLPRRSEEEAASSFSSRVGQLEGELKASKDEKAREYPPHRGHGYSLEVVQAERDFIVKEQDILHVGRDEMLQTHDLLLDQLAESQRQAQVMEATLEGTRTTNGLEELVQISDMGRDLLFRHFSRAL</sequence>